<sequence>MPPSRLSRSSSNKAIDPIGDQLLKVVVIGDVTVGKTSLIHRYVNNTYKDRYVATIGVDFSMKQIRWSDLCTIKLQLWDIAGQERFASITRAYYRDADGCLLVFDLANHATFRRAAQWKEDLDAKCRLPDGSHVPCLLVGNKSDLAARQVTAEEIRAMCKKYPFIGWREISVKENTNIDDSLRYLVDFMMGQTAYCQTYLPAADRRSIVDPEAGHHLKEKKKEWKCGC</sequence>
<dbReference type="SMART" id="SM00173">
    <property type="entry name" value="RAS"/>
    <property type="match status" value="1"/>
</dbReference>
<gene>
    <name evidence="4" type="ORF">BaRGS_00034971</name>
</gene>
<dbReference type="PROSITE" id="PS51421">
    <property type="entry name" value="RAS"/>
    <property type="match status" value="1"/>
</dbReference>
<comment type="similarity">
    <text evidence="1">Belongs to the small GTPase superfamily. Rab family.</text>
</comment>
<evidence type="ECO:0000256" key="3">
    <source>
        <dbReference type="ARBA" id="ARBA00023134"/>
    </source>
</evidence>
<dbReference type="FunFam" id="3.40.50.300:FF:002133">
    <property type="entry name" value="Ras family protein"/>
    <property type="match status" value="1"/>
</dbReference>
<evidence type="ECO:0000256" key="2">
    <source>
        <dbReference type="ARBA" id="ARBA00022741"/>
    </source>
</evidence>
<name>A0ABD0JG40_9CAEN</name>
<organism evidence="4 5">
    <name type="scientific">Batillaria attramentaria</name>
    <dbReference type="NCBI Taxonomy" id="370345"/>
    <lineage>
        <taxon>Eukaryota</taxon>
        <taxon>Metazoa</taxon>
        <taxon>Spiralia</taxon>
        <taxon>Lophotrochozoa</taxon>
        <taxon>Mollusca</taxon>
        <taxon>Gastropoda</taxon>
        <taxon>Caenogastropoda</taxon>
        <taxon>Sorbeoconcha</taxon>
        <taxon>Cerithioidea</taxon>
        <taxon>Batillariidae</taxon>
        <taxon>Batillaria</taxon>
    </lineage>
</organism>
<evidence type="ECO:0008006" key="6">
    <source>
        <dbReference type="Google" id="ProtNLM"/>
    </source>
</evidence>
<dbReference type="InterPro" id="IPR005225">
    <property type="entry name" value="Small_GTP-bd"/>
</dbReference>
<dbReference type="PANTHER" id="PTHR47981">
    <property type="entry name" value="RAB FAMILY"/>
    <property type="match status" value="1"/>
</dbReference>
<dbReference type="Pfam" id="PF00071">
    <property type="entry name" value="Ras"/>
    <property type="match status" value="1"/>
</dbReference>
<accession>A0ABD0JG40</accession>
<dbReference type="SMART" id="SM00174">
    <property type="entry name" value="RHO"/>
    <property type="match status" value="1"/>
</dbReference>
<comment type="caution">
    <text evidence="4">The sequence shown here is derived from an EMBL/GenBank/DDBJ whole genome shotgun (WGS) entry which is preliminary data.</text>
</comment>
<dbReference type="EMBL" id="JACVVK020000457">
    <property type="protein sequence ID" value="KAK7473803.1"/>
    <property type="molecule type" value="Genomic_DNA"/>
</dbReference>
<dbReference type="SMART" id="SM00176">
    <property type="entry name" value="RAN"/>
    <property type="match status" value="1"/>
</dbReference>
<reference evidence="4 5" key="1">
    <citation type="journal article" date="2023" name="Sci. Data">
        <title>Genome assembly of the Korean intertidal mud-creeper Batillaria attramentaria.</title>
        <authorList>
            <person name="Patra A.K."/>
            <person name="Ho P.T."/>
            <person name="Jun S."/>
            <person name="Lee S.J."/>
            <person name="Kim Y."/>
            <person name="Won Y.J."/>
        </authorList>
    </citation>
    <scope>NUCLEOTIDE SEQUENCE [LARGE SCALE GENOMIC DNA]</scope>
    <source>
        <strain evidence="4">Wonlab-2016</strain>
    </source>
</reference>
<dbReference type="Proteomes" id="UP001519460">
    <property type="component" value="Unassembled WGS sequence"/>
</dbReference>
<evidence type="ECO:0000313" key="4">
    <source>
        <dbReference type="EMBL" id="KAK7473803.1"/>
    </source>
</evidence>
<dbReference type="AlphaFoldDB" id="A0ABD0JG40"/>
<dbReference type="PROSITE" id="PS51420">
    <property type="entry name" value="RHO"/>
    <property type="match status" value="1"/>
</dbReference>
<dbReference type="SMART" id="SM00175">
    <property type="entry name" value="RAB"/>
    <property type="match status" value="1"/>
</dbReference>
<keyword evidence="2" id="KW-0547">Nucleotide-binding</keyword>
<keyword evidence="5" id="KW-1185">Reference proteome</keyword>
<dbReference type="NCBIfam" id="TIGR00231">
    <property type="entry name" value="small_GTP"/>
    <property type="match status" value="1"/>
</dbReference>
<dbReference type="Gene3D" id="3.40.50.300">
    <property type="entry name" value="P-loop containing nucleotide triphosphate hydrolases"/>
    <property type="match status" value="1"/>
</dbReference>
<dbReference type="PROSITE" id="PS51417">
    <property type="entry name" value="ARF"/>
    <property type="match status" value="1"/>
</dbReference>
<dbReference type="InterPro" id="IPR001806">
    <property type="entry name" value="Small_GTPase"/>
</dbReference>
<evidence type="ECO:0000313" key="5">
    <source>
        <dbReference type="Proteomes" id="UP001519460"/>
    </source>
</evidence>
<keyword evidence="3" id="KW-0342">GTP-binding</keyword>
<dbReference type="PROSITE" id="PS51419">
    <property type="entry name" value="RAB"/>
    <property type="match status" value="1"/>
</dbReference>
<dbReference type="GO" id="GO:0005525">
    <property type="term" value="F:GTP binding"/>
    <property type="evidence" value="ECO:0007669"/>
    <property type="project" value="UniProtKB-KW"/>
</dbReference>
<dbReference type="InterPro" id="IPR027417">
    <property type="entry name" value="P-loop_NTPase"/>
</dbReference>
<proteinExistence type="inferred from homology"/>
<dbReference type="SUPFAM" id="SSF52540">
    <property type="entry name" value="P-loop containing nucleoside triphosphate hydrolases"/>
    <property type="match status" value="1"/>
</dbReference>
<dbReference type="PRINTS" id="PR00449">
    <property type="entry name" value="RASTRNSFRMNG"/>
</dbReference>
<dbReference type="PANTHER" id="PTHR47981:SF42">
    <property type="entry name" value="RAS-RELATED PROTEIN RAB-7L1-LIKE ISOFORM X1"/>
    <property type="match status" value="1"/>
</dbReference>
<protein>
    <recommendedName>
        <fullName evidence="6">Ras-related protein Rab</fullName>
    </recommendedName>
</protein>
<evidence type="ECO:0000256" key="1">
    <source>
        <dbReference type="ARBA" id="ARBA00006270"/>
    </source>
</evidence>